<feature type="region of interest" description="Disordered" evidence="1">
    <location>
        <begin position="59"/>
        <end position="90"/>
    </location>
</feature>
<proteinExistence type="predicted"/>
<accession>A0AAN7RPH9</accession>
<organism evidence="2 3">
    <name type="scientific">Mycteria americana</name>
    <name type="common">Wood stork</name>
    <dbReference type="NCBI Taxonomy" id="33587"/>
    <lineage>
        <taxon>Eukaryota</taxon>
        <taxon>Metazoa</taxon>
        <taxon>Chordata</taxon>
        <taxon>Craniata</taxon>
        <taxon>Vertebrata</taxon>
        <taxon>Euteleostomi</taxon>
        <taxon>Archelosauria</taxon>
        <taxon>Archosauria</taxon>
        <taxon>Dinosauria</taxon>
        <taxon>Saurischia</taxon>
        <taxon>Theropoda</taxon>
        <taxon>Coelurosauria</taxon>
        <taxon>Aves</taxon>
        <taxon>Neognathae</taxon>
        <taxon>Neoaves</taxon>
        <taxon>Aequornithes</taxon>
        <taxon>Ciconiiformes</taxon>
        <taxon>Ciconiidae</taxon>
        <taxon>Mycteria</taxon>
    </lineage>
</organism>
<keyword evidence="3" id="KW-1185">Reference proteome</keyword>
<dbReference type="EMBL" id="JAUNZN010000118">
    <property type="protein sequence ID" value="KAK4805321.1"/>
    <property type="molecule type" value="Genomic_DNA"/>
</dbReference>
<gene>
    <name evidence="2" type="ORF">QYF61_018184</name>
</gene>
<dbReference type="Proteomes" id="UP001333110">
    <property type="component" value="Unassembled WGS sequence"/>
</dbReference>
<feature type="compositionally biased region" description="Polar residues" evidence="1">
    <location>
        <begin position="64"/>
        <end position="81"/>
    </location>
</feature>
<sequence>MVISVLEQKGGHWLSPSRMLKYQVTLLEQDDVELKTTTAVNPAMFLSSEMGESLHCCREKPKSGLNTLGSTGDRSATSAPPDSSYPRSLIPDFSDIPISATYLYPPLPTYTGVGPLYP</sequence>
<evidence type="ECO:0000313" key="3">
    <source>
        <dbReference type="Proteomes" id="UP001333110"/>
    </source>
</evidence>
<name>A0AAN7RPH9_MYCAM</name>
<protein>
    <submittedName>
        <fullName evidence="2">Uncharacterized protein</fullName>
    </submittedName>
</protein>
<comment type="caution">
    <text evidence="2">The sequence shown here is derived from an EMBL/GenBank/DDBJ whole genome shotgun (WGS) entry which is preliminary data.</text>
</comment>
<dbReference type="AlphaFoldDB" id="A0AAN7RPH9"/>
<evidence type="ECO:0000256" key="1">
    <source>
        <dbReference type="SAM" id="MobiDB-lite"/>
    </source>
</evidence>
<evidence type="ECO:0000313" key="2">
    <source>
        <dbReference type="EMBL" id="KAK4805321.1"/>
    </source>
</evidence>
<reference evidence="2 3" key="1">
    <citation type="journal article" date="2023" name="J. Hered.">
        <title>Chromosome-level genome of the wood stork (Mycteria americana) provides insight into avian chromosome evolution.</title>
        <authorList>
            <person name="Flamio R. Jr."/>
            <person name="Ramstad K.M."/>
        </authorList>
    </citation>
    <scope>NUCLEOTIDE SEQUENCE [LARGE SCALE GENOMIC DNA]</scope>
    <source>
        <strain evidence="2">JAX WOST 10</strain>
    </source>
</reference>